<dbReference type="PANTHER" id="PTHR30255">
    <property type="entry name" value="SINGLE-STRANDED-DNA-SPECIFIC EXONUCLEASE RECJ"/>
    <property type="match status" value="1"/>
</dbReference>
<dbReference type="PANTHER" id="PTHR30255:SF2">
    <property type="entry name" value="SINGLE-STRANDED-DNA-SPECIFIC EXONUCLEASE RECJ"/>
    <property type="match status" value="1"/>
</dbReference>
<evidence type="ECO:0000256" key="4">
    <source>
        <dbReference type="ARBA" id="ARBA00022801"/>
    </source>
</evidence>
<keyword evidence="3" id="KW-0540">Nuclease</keyword>
<evidence type="ECO:0000256" key="2">
    <source>
        <dbReference type="ARBA" id="ARBA00019841"/>
    </source>
</evidence>
<dbReference type="GO" id="GO:0003676">
    <property type="term" value="F:nucleic acid binding"/>
    <property type="evidence" value="ECO:0007669"/>
    <property type="project" value="InterPro"/>
</dbReference>
<dbReference type="Gene3D" id="3.10.310.30">
    <property type="match status" value="1"/>
</dbReference>
<sequence>MQKTIKRRPSPAHSLTNTGMPPLLEKLYAARGIEQAEQLQLNLQRLLKPNLKGLDEAATLLADAVVADARILIVGDFDADGATSSALAVLALQAMGAKQVDFLVPNRFEYGYGLTPEIVAVAAESHPDVIVTVDNGISSIDGVAAAQALGIAVVVTDHHLPGSELPAADAMVNPNQPGCEFASKSLAGVGVIFYVMNALKNELAQMGWFAEAGLSEPNMAQFLDLVALGTVADVVPLDDNNRILVEQGIRRIRAGVARPGILALLQVSGRSRERLVASDLGFALGPRLNAAGRLDDMSIGIRCLLSTHEDEALALAAELDNFNRDRKAIESGMQREALAMLDKLSVDESSDLPWGLCLYDATWHQGVIGILASRIKDRLHRPVIVFADSDEGQIKGSARSIPGLHIRDALDAVAARHPELLQKFGGHAMAAGMSIRTEDYQAFSEAFDAQVKRQLQPDDLQAVVQSDGELQDEEFDLSLARQLREAGPWGQHFPEPLFDGEFYLVQQRIVGEKHLKLVLARDEQKQNLVDAIAFNVDVKLWPNEHAEKIRAAFKLDVNEFRGRESLQLMVDYLEPL</sequence>
<gene>
    <name evidence="9" type="primary">recJ</name>
    <name evidence="9" type="ORF">M6D89_01710</name>
</gene>
<dbReference type="InterPro" id="IPR038763">
    <property type="entry name" value="DHH_sf"/>
</dbReference>
<dbReference type="FunFam" id="3.90.1640.30:FF:000001">
    <property type="entry name" value="Single-stranded-DNA-specific exonuclease RecJ"/>
    <property type="match status" value="1"/>
</dbReference>
<reference evidence="9" key="2">
    <citation type="submission" date="2023-01" db="EMBL/GenBank/DDBJ databases">
        <title>Gilvimarinus xylanilyticus HB14 isolated from Caulerpa lentillifera aquaculture base in Hainan, China.</title>
        <authorList>
            <person name="Zhang Y.-J."/>
        </authorList>
    </citation>
    <scope>NUCLEOTIDE SEQUENCE</scope>
    <source>
        <strain evidence="9">HB14</strain>
    </source>
</reference>
<comment type="similarity">
    <text evidence="1">Belongs to the RecJ family.</text>
</comment>
<dbReference type="SUPFAM" id="SSF64182">
    <property type="entry name" value="DHH phosphoesterases"/>
    <property type="match status" value="1"/>
</dbReference>
<keyword evidence="4" id="KW-0378">Hydrolase</keyword>
<evidence type="ECO:0000256" key="3">
    <source>
        <dbReference type="ARBA" id="ARBA00022722"/>
    </source>
</evidence>
<dbReference type="InterPro" id="IPR041122">
    <property type="entry name" value="RecJ_OB"/>
</dbReference>
<dbReference type="Pfam" id="PF02272">
    <property type="entry name" value="DHHA1"/>
    <property type="match status" value="1"/>
</dbReference>
<dbReference type="GO" id="GO:0006281">
    <property type="term" value="P:DNA repair"/>
    <property type="evidence" value="ECO:0007669"/>
    <property type="project" value="InterPro"/>
</dbReference>
<dbReference type="InterPro" id="IPR004610">
    <property type="entry name" value="RecJ"/>
</dbReference>
<dbReference type="RefSeq" id="WP_253967682.1">
    <property type="nucleotide sequence ID" value="NZ_JAMFTH010000001.1"/>
</dbReference>
<dbReference type="Gene3D" id="3.90.1640.30">
    <property type="match status" value="1"/>
</dbReference>
<dbReference type="AlphaFoldDB" id="A0A9X2I0D2"/>
<accession>A0A9X2I0D2</accession>
<feature type="domain" description="RecJ OB" evidence="8">
    <location>
        <begin position="467"/>
        <end position="571"/>
    </location>
</feature>
<dbReference type="InterPro" id="IPR003156">
    <property type="entry name" value="DHHA1_dom"/>
</dbReference>
<dbReference type="GO" id="GO:0008409">
    <property type="term" value="F:5'-3' exonuclease activity"/>
    <property type="evidence" value="ECO:0007669"/>
    <property type="project" value="InterPro"/>
</dbReference>
<name>A0A9X2I0D2_9GAMM</name>
<feature type="domain" description="DDH" evidence="6">
    <location>
        <begin position="70"/>
        <end position="230"/>
    </location>
</feature>
<dbReference type="InterPro" id="IPR051673">
    <property type="entry name" value="SSDNA_exonuclease_RecJ"/>
</dbReference>
<evidence type="ECO:0000259" key="8">
    <source>
        <dbReference type="Pfam" id="PF17768"/>
    </source>
</evidence>
<dbReference type="Pfam" id="PF01368">
    <property type="entry name" value="DHH"/>
    <property type="match status" value="1"/>
</dbReference>
<proteinExistence type="inferred from homology"/>
<evidence type="ECO:0000256" key="1">
    <source>
        <dbReference type="ARBA" id="ARBA00005915"/>
    </source>
</evidence>
<reference evidence="9" key="1">
    <citation type="submission" date="2022-05" db="EMBL/GenBank/DDBJ databases">
        <authorList>
            <person name="Sun H.-N."/>
        </authorList>
    </citation>
    <scope>NUCLEOTIDE SEQUENCE</scope>
    <source>
        <strain evidence="9">HB14</strain>
    </source>
</reference>
<evidence type="ECO:0000259" key="6">
    <source>
        <dbReference type="Pfam" id="PF01368"/>
    </source>
</evidence>
<dbReference type="Proteomes" id="UP001139319">
    <property type="component" value="Unassembled WGS sequence"/>
</dbReference>
<evidence type="ECO:0000256" key="5">
    <source>
        <dbReference type="ARBA" id="ARBA00022839"/>
    </source>
</evidence>
<evidence type="ECO:0000259" key="7">
    <source>
        <dbReference type="Pfam" id="PF02272"/>
    </source>
</evidence>
<evidence type="ECO:0000313" key="9">
    <source>
        <dbReference type="EMBL" id="MCP8898010.1"/>
    </source>
</evidence>
<feature type="domain" description="DHHA1" evidence="7">
    <location>
        <begin position="359"/>
        <end position="452"/>
    </location>
</feature>
<evidence type="ECO:0000313" key="10">
    <source>
        <dbReference type="Proteomes" id="UP001139319"/>
    </source>
</evidence>
<organism evidence="9 10">
    <name type="scientific">Gilvimarinus xylanilyticus</name>
    <dbReference type="NCBI Taxonomy" id="2944139"/>
    <lineage>
        <taxon>Bacteria</taxon>
        <taxon>Pseudomonadati</taxon>
        <taxon>Pseudomonadota</taxon>
        <taxon>Gammaproteobacteria</taxon>
        <taxon>Cellvibrionales</taxon>
        <taxon>Cellvibrionaceae</taxon>
        <taxon>Gilvimarinus</taxon>
    </lineage>
</organism>
<dbReference type="Pfam" id="PF17768">
    <property type="entry name" value="RecJ_OB"/>
    <property type="match status" value="1"/>
</dbReference>
<keyword evidence="10" id="KW-1185">Reference proteome</keyword>
<keyword evidence="5 9" id="KW-0269">Exonuclease</keyword>
<comment type="caution">
    <text evidence="9">The sequence shown here is derived from an EMBL/GenBank/DDBJ whole genome shotgun (WGS) entry which is preliminary data.</text>
</comment>
<dbReference type="NCBIfam" id="TIGR00644">
    <property type="entry name" value="recJ"/>
    <property type="match status" value="1"/>
</dbReference>
<dbReference type="GO" id="GO:0006310">
    <property type="term" value="P:DNA recombination"/>
    <property type="evidence" value="ECO:0007669"/>
    <property type="project" value="InterPro"/>
</dbReference>
<dbReference type="InterPro" id="IPR001667">
    <property type="entry name" value="DDH_dom"/>
</dbReference>
<protein>
    <recommendedName>
        <fullName evidence="2">Single-stranded-DNA-specific exonuclease RecJ</fullName>
    </recommendedName>
</protein>
<dbReference type="EMBL" id="JAMFTH010000001">
    <property type="protein sequence ID" value="MCP8898010.1"/>
    <property type="molecule type" value="Genomic_DNA"/>
</dbReference>